<evidence type="ECO:0000256" key="1">
    <source>
        <dbReference type="SAM" id="Coils"/>
    </source>
</evidence>
<evidence type="ECO:0000313" key="6">
    <source>
        <dbReference type="Proteomes" id="UP000237923"/>
    </source>
</evidence>
<dbReference type="Gene3D" id="3.30.830.10">
    <property type="entry name" value="Metalloenzyme, LuxS/M16 peptidase-like"/>
    <property type="match status" value="2"/>
</dbReference>
<dbReference type="NCBIfam" id="NF047421">
    <property type="entry name" value="YfmH_fam"/>
    <property type="match status" value="1"/>
</dbReference>
<reference evidence="5 6" key="2">
    <citation type="submission" date="2018-02" db="EMBL/GenBank/DDBJ databases">
        <authorList>
            <person name="Cohen D.B."/>
            <person name="Kent A.D."/>
        </authorList>
    </citation>
    <scope>NUCLEOTIDE SEQUENCE [LARGE SCALE GENOMIC DNA]</scope>
    <source>
        <strain evidence="5 6">CECT 9216</strain>
    </source>
</reference>
<evidence type="ECO:0000313" key="7">
    <source>
        <dbReference type="Proteomes" id="UP000239237"/>
    </source>
</evidence>
<dbReference type="InterPro" id="IPR011249">
    <property type="entry name" value="Metalloenz_LuxS/M16"/>
</dbReference>
<dbReference type="GeneID" id="99673707"/>
<dbReference type="RefSeq" id="WP_072613259.1">
    <property type="nucleotide sequence ID" value="NZ_AP017935.1"/>
</dbReference>
<feature type="domain" description="Peptidase M16 N-terminal" evidence="2">
    <location>
        <begin position="62"/>
        <end position="174"/>
    </location>
</feature>
<sequence>MKTKHYLKLKEDVITETLDNGLSIVMVPKFNYHKTFAVLTTAYGALEQKFVIDDEQPIQIPAGTAHFLEHKLFEKENEDAFARFGELGADANAFTNAYQTSYLFSTTQNLIPALTHLLDFVQTPYFSKQTVEKEQGIIGQEIQMYDDDPNWALYMGLLNTLYPDSSIAKDIAGTRETIATITPELLYAIHSAFYQPTQLTLHIVGHFNPEEILAVVKENQFKKDLRSKKLTRFPEKVLPAKERQSERYFNVSRPKVAFGIRLDQNQVVGTEATKRILIADILDDLLFGEQTDWYQNLYSHGIIDTEFDTSFDIIKHYQYVSFFAETDDYDVLTQEIQNQINNYQNVLENQQNAFESLRRATVGEGIQKLNSLENMALQGDDVLFGTNLFDKIELLQDLTFDDILVTADKIYRNATLQRFVLHK</sequence>
<organism evidence="5 6">
    <name type="scientific">Leuconostoc suionicum</name>
    <dbReference type="NCBI Taxonomy" id="1511761"/>
    <lineage>
        <taxon>Bacteria</taxon>
        <taxon>Bacillati</taxon>
        <taxon>Bacillota</taxon>
        <taxon>Bacilli</taxon>
        <taxon>Lactobacillales</taxon>
        <taxon>Lactobacillaceae</taxon>
        <taxon>Leuconostoc</taxon>
    </lineage>
</organism>
<reference evidence="4 7" key="1">
    <citation type="submission" date="2018-02" db="EMBL/GenBank/DDBJ databases">
        <authorList>
            <person name="Rodrigo-Torres L."/>
            <person name="Arahal R. D."/>
            <person name="Lucena T."/>
        </authorList>
    </citation>
    <scope>NUCLEOTIDE SEQUENCE [LARGE SCALE GENOMIC DNA]</scope>
    <source>
        <strain evidence="4 7">CECT 8486</strain>
    </source>
</reference>
<dbReference type="Proteomes" id="UP000237923">
    <property type="component" value="Unassembled WGS sequence"/>
</dbReference>
<dbReference type="SUPFAM" id="SSF63411">
    <property type="entry name" value="LuxS/MPP-like metallohydrolase"/>
    <property type="match status" value="2"/>
</dbReference>
<dbReference type="PANTHER" id="PTHR11851">
    <property type="entry name" value="METALLOPROTEASE"/>
    <property type="match status" value="1"/>
</dbReference>
<dbReference type="EMBL" id="OKQR01000001">
    <property type="protein sequence ID" value="SPD91952.1"/>
    <property type="molecule type" value="Genomic_DNA"/>
</dbReference>
<evidence type="ECO:0000259" key="3">
    <source>
        <dbReference type="Pfam" id="PF05193"/>
    </source>
</evidence>
<dbReference type="InterPro" id="IPR050361">
    <property type="entry name" value="MPP/UQCRC_Complex"/>
</dbReference>
<gene>
    <name evidence="5" type="primary">albF</name>
    <name evidence="4" type="ORF">LES8486_00947</name>
    <name evidence="5" type="ORF">LES9216_01094</name>
</gene>
<keyword evidence="1" id="KW-0175">Coiled coil</keyword>
<dbReference type="EC" id="3.4.24.-" evidence="5"/>
<dbReference type="AlphaFoldDB" id="A0A2N9KA68"/>
<dbReference type="KEGG" id="lsu:A6B45_02820"/>
<dbReference type="InterPro" id="IPR007863">
    <property type="entry name" value="Peptidase_M16_C"/>
</dbReference>
<dbReference type="Pfam" id="PF00675">
    <property type="entry name" value="Peptidase_M16"/>
    <property type="match status" value="1"/>
</dbReference>
<keyword evidence="5" id="KW-0378">Hydrolase</keyword>
<dbReference type="PANTHER" id="PTHR11851:SF134">
    <property type="entry name" value="ZINC-DEPENDENT PROTEASE"/>
    <property type="match status" value="1"/>
</dbReference>
<dbReference type="GO" id="GO:0008233">
    <property type="term" value="F:peptidase activity"/>
    <property type="evidence" value="ECO:0007669"/>
    <property type="project" value="UniProtKB-KW"/>
</dbReference>
<dbReference type="Proteomes" id="UP000239237">
    <property type="component" value="Unassembled WGS sequence"/>
</dbReference>
<evidence type="ECO:0000313" key="5">
    <source>
        <dbReference type="EMBL" id="SPE07231.1"/>
    </source>
</evidence>
<keyword evidence="5" id="KW-0645">Protease</keyword>
<accession>A0A2N9KA68</accession>
<keyword evidence="7" id="KW-1185">Reference proteome</keyword>
<protein>
    <submittedName>
        <fullName evidence="5">Zinc protease AlbF</fullName>
        <ecNumber evidence="5">3.4.24.-</ecNumber>
    </submittedName>
</protein>
<dbReference type="InterPro" id="IPR011765">
    <property type="entry name" value="Pept_M16_N"/>
</dbReference>
<evidence type="ECO:0000313" key="4">
    <source>
        <dbReference type="EMBL" id="SPD91952.1"/>
    </source>
</evidence>
<name>A0A2N9KA68_9LACO</name>
<evidence type="ECO:0000259" key="2">
    <source>
        <dbReference type="Pfam" id="PF00675"/>
    </source>
</evidence>
<feature type="coiled-coil region" evidence="1">
    <location>
        <begin position="329"/>
        <end position="360"/>
    </location>
</feature>
<dbReference type="EMBL" id="OKQU01000001">
    <property type="protein sequence ID" value="SPE07231.1"/>
    <property type="molecule type" value="Genomic_DNA"/>
</dbReference>
<proteinExistence type="predicted"/>
<dbReference type="GO" id="GO:0006508">
    <property type="term" value="P:proteolysis"/>
    <property type="evidence" value="ECO:0007669"/>
    <property type="project" value="UniProtKB-KW"/>
</dbReference>
<dbReference type="Pfam" id="PF05193">
    <property type="entry name" value="Peptidase_M16_C"/>
    <property type="match status" value="1"/>
</dbReference>
<dbReference type="GO" id="GO:0046872">
    <property type="term" value="F:metal ion binding"/>
    <property type="evidence" value="ECO:0007669"/>
    <property type="project" value="InterPro"/>
</dbReference>
<feature type="domain" description="Peptidase M16 C-terminal" evidence="3">
    <location>
        <begin position="180"/>
        <end position="345"/>
    </location>
</feature>